<reference evidence="2 3" key="1">
    <citation type="submission" date="2019-05" db="EMBL/GenBank/DDBJ databases">
        <title>Another draft genome of Portunus trituberculatus and its Hox gene families provides insights of decapod evolution.</title>
        <authorList>
            <person name="Jeong J.-H."/>
            <person name="Song I."/>
            <person name="Kim S."/>
            <person name="Choi T."/>
            <person name="Kim D."/>
            <person name="Ryu S."/>
            <person name="Kim W."/>
        </authorList>
    </citation>
    <scope>NUCLEOTIDE SEQUENCE [LARGE SCALE GENOMIC DNA]</scope>
    <source>
        <tissue evidence="2">Muscle</tissue>
    </source>
</reference>
<protein>
    <submittedName>
        <fullName evidence="2">Uncharacterized protein</fullName>
    </submittedName>
</protein>
<feature type="compositionally biased region" description="Polar residues" evidence="1">
    <location>
        <begin position="54"/>
        <end position="68"/>
    </location>
</feature>
<dbReference type="AlphaFoldDB" id="A0A5B7FQK7"/>
<comment type="caution">
    <text evidence="2">The sequence shown here is derived from an EMBL/GenBank/DDBJ whole genome shotgun (WGS) entry which is preliminary data.</text>
</comment>
<feature type="compositionally biased region" description="Basic residues" evidence="1">
    <location>
        <begin position="100"/>
        <end position="111"/>
    </location>
</feature>
<dbReference type="EMBL" id="VSRR010007796">
    <property type="protein sequence ID" value="MPC47549.1"/>
    <property type="molecule type" value="Genomic_DNA"/>
</dbReference>
<evidence type="ECO:0000313" key="3">
    <source>
        <dbReference type="Proteomes" id="UP000324222"/>
    </source>
</evidence>
<accession>A0A5B7FQK7</accession>
<proteinExistence type="predicted"/>
<sequence length="118" mass="12680">MDRYLDSTRQRGGIMVVVAVAAAVGSQRKPQRAASPRLTSRSQTHVGPPPATSLWRTDVTTLGDVSTHTPAPAPTTPTANTRPGPTPTNDRASHEDKPRPPRPHRQLPPRRSKPEGTG</sequence>
<evidence type="ECO:0000256" key="1">
    <source>
        <dbReference type="SAM" id="MobiDB-lite"/>
    </source>
</evidence>
<name>A0A5B7FQK7_PORTR</name>
<dbReference type="Proteomes" id="UP000324222">
    <property type="component" value="Unassembled WGS sequence"/>
</dbReference>
<organism evidence="2 3">
    <name type="scientific">Portunus trituberculatus</name>
    <name type="common">Swimming crab</name>
    <name type="synonym">Neptunus trituberculatus</name>
    <dbReference type="NCBI Taxonomy" id="210409"/>
    <lineage>
        <taxon>Eukaryota</taxon>
        <taxon>Metazoa</taxon>
        <taxon>Ecdysozoa</taxon>
        <taxon>Arthropoda</taxon>
        <taxon>Crustacea</taxon>
        <taxon>Multicrustacea</taxon>
        <taxon>Malacostraca</taxon>
        <taxon>Eumalacostraca</taxon>
        <taxon>Eucarida</taxon>
        <taxon>Decapoda</taxon>
        <taxon>Pleocyemata</taxon>
        <taxon>Brachyura</taxon>
        <taxon>Eubrachyura</taxon>
        <taxon>Portunoidea</taxon>
        <taxon>Portunidae</taxon>
        <taxon>Portuninae</taxon>
        <taxon>Portunus</taxon>
    </lineage>
</organism>
<gene>
    <name evidence="2" type="ORF">E2C01_041298</name>
</gene>
<keyword evidence="3" id="KW-1185">Reference proteome</keyword>
<feature type="region of interest" description="Disordered" evidence="1">
    <location>
        <begin position="22"/>
        <end position="118"/>
    </location>
</feature>
<evidence type="ECO:0000313" key="2">
    <source>
        <dbReference type="EMBL" id="MPC47549.1"/>
    </source>
</evidence>